<sequence length="118" mass="12726">LRLVRDHVTVSDSHNSIFSDVIVSYICWLSVPCGVYCVVLVACGVYCVVLVPCGVSNLKTTDLNRTSGGYSDVYTVIGTVLYIKGSHFGGPEETQHSTSSPPSPSALFGNKLKTWIIQ</sequence>
<proteinExistence type="predicted"/>
<keyword evidence="1" id="KW-0472">Membrane</keyword>
<dbReference type="EMBL" id="JAAGNN010000002">
    <property type="protein sequence ID" value="KAF4093199.1"/>
    <property type="molecule type" value="Genomic_DNA"/>
</dbReference>
<reference evidence="2 3" key="1">
    <citation type="submission" date="2020-02" db="EMBL/GenBank/DDBJ databases">
        <title>A chromosome-scale genome assembly of the black bullhead catfish (Ameiurus melas).</title>
        <authorList>
            <person name="Wen M."/>
            <person name="Zham M."/>
            <person name="Cabau C."/>
            <person name="Klopp C."/>
            <person name="Donnadieu C."/>
            <person name="Roques C."/>
            <person name="Bouchez O."/>
            <person name="Lampietro C."/>
            <person name="Jouanno E."/>
            <person name="Herpin A."/>
            <person name="Louis A."/>
            <person name="Berthelot C."/>
            <person name="Parey E."/>
            <person name="Roest-Crollius H."/>
            <person name="Braasch I."/>
            <person name="Postlethwait J."/>
            <person name="Robinson-Rechavi M."/>
            <person name="Echchiki A."/>
            <person name="Begum T."/>
            <person name="Montfort J."/>
            <person name="Schartl M."/>
            <person name="Bobe J."/>
            <person name="Guiguen Y."/>
        </authorList>
    </citation>
    <scope>NUCLEOTIDE SEQUENCE [LARGE SCALE GENOMIC DNA]</scope>
    <source>
        <strain evidence="2">M_S1</strain>
        <tissue evidence="2">Blood</tissue>
    </source>
</reference>
<comment type="caution">
    <text evidence="2">The sequence shown here is derived from an EMBL/GenBank/DDBJ whole genome shotgun (WGS) entry which is preliminary data.</text>
</comment>
<evidence type="ECO:0000313" key="2">
    <source>
        <dbReference type="EMBL" id="KAF4093199.1"/>
    </source>
</evidence>
<evidence type="ECO:0000313" key="3">
    <source>
        <dbReference type="Proteomes" id="UP000593565"/>
    </source>
</evidence>
<keyword evidence="1" id="KW-1133">Transmembrane helix</keyword>
<feature type="non-terminal residue" evidence="2">
    <location>
        <position position="1"/>
    </location>
</feature>
<feature type="transmembrane region" description="Helical" evidence="1">
    <location>
        <begin position="22"/>
        <end position="55"/>
    </location>
</feature>
<accession>A0A7J6BG36</accession>
<keyword evidence="1" id="KW-0812">Transmembrane</keyword>
<feature type="non-terminal residue" evidence="2">
    <location>
        <position position="118"/>
    </location>
</feature>
<dbReference type="AlphaFoldDB" id="A0A7J6BG36"/>
<keyword evidence="3" id="KW-1185">Reference proteome</keyword>
<name>A0A7J6BG36_AMEME</name>
<dbReference type="Proteomes" id="UP000593565">
    <property type="component" value="Unassembled WGS sequence"/>
</dbReference>
<organism evidence="2 3">
    <name type="scientific">Ameiurus melas</name>
    <name type="common">Black bullhead</name>
    <name type="synonym">Silurus melas</name>
    <dbReference type="NCBI Taxonomy" id="219545"/>
    <lineage>
        <taxon>Eukaryota</taxon>
        <taxon>Metazoa</taxon>
        <taxon>Chordata</taxon>
        <taxon>Craniata</taxon>
        <taxon>Vertebrata</taxon>
        <taxon>Euteleostomi</taxon>
        <taxon>Actinopterygii</taxon>
        <taxon>Neopterygii</taxon>
        <taxon>Teleostei</taxon>
        <taxon>Ostariophysi</taxon>
        <taxon>Siluriformes</taxon>
        <taxon>Ictaluridae</taxon>
        <taxon>Ameiurus</taxon>
    </lineage>
</organism>
<protein>
    <submittedName>
        <fullName evidence="2">Uncharacterized protein</fullName>
    </submittedName>
</protein>
<gene>
    <name evidence="2" type="ORF">AMELA_G00030270</name>
</gene>
<evidence type="ECO:0000256" key="1">
    <source>
        <dbReference type="SAM" id="Phobius"/>
    </source>
</evidence>